<dbReference type="EMBL" id="WKJZ01000003">
    <property type="protein sequence ID" value="MVW76706.1"/>
    <property type="molecule type" value="Genomic_DNA"/>
</dbReference>
<dbReference type="PANTHER" id="PTHR46523">
    <property type="entry name" value="DCTP PYROPHOSPHATASE 1"/>
    <property type="match status" value="1"/>
</dbReference>
<sequence length="117" mass="13498">MELNDLMGLCKVLDEKHGFPVKFDNQLEKYNQITKDLVGLLGEVGEFANIVKKINIKIERNESYELDTKQAENNLKEELADSLIYIIRIANILEIDLTTETLTKIEKNKIKYGTTEH</sequence>
<dbReference type="Pfam" id="PF03819">
    <property type="entry name" value="MazG"/>
    <property type="match status" value="1"/>
</dbReference>
<dbReference type="PANTHER" id="PTHR46523:SF1">
    <property type="entry name" value="DCTP PYROPHOSPHATASE 1"/>
    <property type="match status" value="1"/>
</dbReference>
<dbReference type="InterPro" id="IPR052555">
    <property type="entry name" value="dCTP_Pyrophosphatase"/>
</dbReference>
<protein>
    <recommendedName>
        <fullName evidence="1">NTP pyrophosphohydrolase MazG-like domain-containing protein</fullName>
    </recommendedName>
</protein>
<accession>A0A6I4L1T8</accession>
<proteinExistence type="predicted"/>
<gene>
    <name evidence="2" type="ORF">GJV18_15405</name>
</gene>
<dbReference type="SUPFAM" id="SSF101386">
    <property type="entry name" value="all-alpha NTP pyrophosphatases"/>
    <property type="match status" value="1"/>
</dbReference>
<comment type="caution">
    <text evidence="2">The sequence shown here is derived from an EMBL/GenBank/DDBJ whole genome shotgun (WGS) entry which is preliminary data.</text>
</comment>
<feature type="domain" description="NTP pyrophosphohydrolase MazG-like" evidence="1">
    <location>
        <begin position="39"/>
        <end position="107"/>
    </location>
</feature>
<dbReference type="InterPro" id="IPR004518">
    <property type="entry name" value="MazG-like_dom"/>
</dbReference>
<evidence type="ECO:0000259" key="1">
    <source>
        <dbReference type="Pfam" id="PF03819"/>
    </source>
</evidence>
<dbReference type="RefSeq" id="WP_160347184.1">
    <property type="nucleotide sequence ID" value="NZ_WKJZ01000003.1"/>
</dbReference>
<reference evidence="2 3" key="1">
    <citation type="submission" date="2019-11" db="EMBL/GenBank/DDBJ databases">
        <title>Pseudomonas flavidum sp. nov., isolated from Baiyang Lake.</title>
        <authorList>
            <person name="Zhao Y."/>
        </authorList>
    </citation>
    <scope>NUCLEOTIDE SEQUENCE [LARGE SCALE GENOMIC DNA]</scope>
    <source>
        <strain evidence="3">R-22-3 w-18</strain>
    </source>
</reference>
<evidence type="ECO:0000313" key="3">
    <source>
        <dbReference type="Proteomes" id="UP000429555"/>
    </source>
</evidence>
<keyword evidence="3" id="KW-1185">Reference proteome</keyword>
<dbReference type="AlphaFoldDB" id="A0A6I4L1T8"/>
<name>A0A6I4L1T8_9PSED</name>
<dbReference type="Proteomes" id="UP000429555">
    <property type="component" value="Unassembled WGS sequence"/>
</dbReference>
<organism evidence="2 3">
    <name type="scientific">Pseudomonas xionganensis</name>
    <dbReference type="NCBI Taxonomy" id="2654845"/>
    <lineage>
        <taxon>Bacteria</taxon>
        <taxon>Pseudomonadati</taxon>
        <taxon>Pseudomonadota</taxon>
        <taxon>Gammaproteobacteria</taxon>
        <taxon>Pseudomonadales</taxon>
        <taxon>Pseudomonadaceae</taxon>
        <taxon>Pseudomonas</taxon>
    </lineage>
</organism>
<dbReference type="Gene3D" id="1.10.287.1080">
    <property type="entry name" value="MazG-like"/>
    <property type="match status" value="1"/>
</dbReference>
<evidence type="ECO:0000313" key="2">
    <source>
        <dbReference type="EMBL" id="MVW76706.1"/>
    </source>
</evidence>